<keyword evidence="7" id="KW-0687">Ribonucleoprotein</keyword>
<accession>A0AAX3JIU1</accession>
<keyword evidence="4" id="KW-0946">Virion</keyword>
<evidence type="ECO:0000256" key="8">
    <source>
        <dbReference type="ARBA" id="ARBA00033344"/>
    </source>
</evidence>
<evidence type="ECO:0000313" key="10">
    <source>
        <dbReference type="Proteomes" id="UP001156806"/>
    </source>
</evidence>
<dbReference type="Gene3D" id="1.20.142.20">
    <property type="match status" value="1"/>
</dbReference>
<reference evidence="9 10" key="1">
    <citation type="submission" date="2022-12" db="EMBL/GenBank/DDBJ databases">
        <title>Rapport Annuel de l'Institut Pasteur de Bangui.</title>
        <authorList>
            <person name="Robin Y."/>
        </authorList>
    </citation>
    <scope>NUCLEOTIDE SEQUENCE [LARGE SCALE GENOMIC DNA]</scope>
    <source>
        <strain evidence="9 10">DakArB937</strain>
    </source>
</reference>
<evidence type="ECO:0000256" key="7">
    <source>
        <dbReference type="ARBA" id="ARBA00023274"/>
    </source>
</evidence>
<organism evidence="9 10">
    <name type="scientific">Botambi virus</name>
    <dbReference type="NCBI Taxonomy" id="2849744"/>
    <lineage>
        <taxon>Viruses</taxon>
        <taxon>Riboviria</taxon>
        <taxon>Orthornavirae</taxon>
        <taxon>Negarnaviricota</taxon>
        <taxon>Polyploviricotina</taxon>
        <taxon>Bunyaviricetes</taxon>
        <taxon>Elliovirales</taxon>
        <taxon>Peribunyaviridae</taxon>
        <taxon>Orthobunyavirus</taxon>
        <taxon>Orthobunyavirus botambiense</taxon>
    </lineage>
</organism>
<sequence length="234" mass="26150">MEDIDIAFDDAETVSASTYNPAEQQALFVGQNKKDLTVNNVKIFFIRAAKAKAEMAKKNIPKVRIAFGTLIVDLVNNHRPFAAQSVVQDDDLTLHRLSGYLAKWILDAYKGNAAVRETIITLIVNPISAKMGLNWTHGAELYLSTLPGTEMFLDDFKLYPLAFILIRIKRGEIPETMAKKALRQRYEGKLSAVWMTEEVATVKATMAKVEQIKPVYAGLAATMTRFLQEVGIKI</sequence>
<dbReference type="GO" id="GO:1990904">
    <property type="term" value="C:ribonucleoprotein complex"/>
    <property type="evidence" value="ECO:0007669"/>
    <property type="project" value="UniProtKB-KW"/>
</dbReference>
<evidence type="ECO:0000256" key="1">
    <source>
        <dbReference type="ARBA" id="ARBA00004328"/>
    </source>
</evidence>
<comment type="subcellular location">
    <subcellularLocation>
        <location evidence="1">Virion</location>
    </subcellularLocation>
</comment>
<comment type="similarity">
    <text evidence="2">Belongs to the orthobunyavirus nucleocapsid protein family.</text>
</comment>
<keyword evidence="6 9" id="KW-0543">Viral nucleoprotein</keyword>
<evidence type="ECO:0000256" key="2">
    <source>
        <dbReference type="ARBA" id="ARBA00006516"/>
    </source>
</evidence>
<evidence type="ECO:0000256" key="5">
    <source>
        <dbReference type="ARBA" id="ARBA00022884"/>
    </source>
</evidence>
<dbReference type="GO" id="GO:0019013">
    <property type="term" value="C:viral nucleocapsid"/>
    <property type="evidence" value="ECO:0007669"/>
    <property type="project" value="UniProtKB-KW"/>
</dbReference>
<dbReference type="InterPro" id="IPR043012">
    <property type="entry name" value="Bunya_nucleocap_N"/>
</dbReference>
<evidence type="ECO:0000256" key="6">
    <source>
        <dbReference type="ARBA" id="ARBA00023086"/>
    </source>
</evidence>
<evidence type="ECO:0000313" key="9">
    <source>
        <dbReference type="EMBL" id="WAD86871.1"/>
    </source>
</evidence>
<dbReference type="GO" id="GO:0003723">
    <property type="term" value="F:RNA binding"/>
    <property type="evidence" value="ECO:0007669"/>
    <property type="project" value="UniProtKB-KW"/>
</dbReference>
<evidence type="ECO:0000256" key="4">
    <source>
        <dbReference type="ARBA" id="ARBA00022844"/>
    </source>
</evidence>
<keyword evidence="10" id="KW-1185">Reference proteome</keyword>
<dbReference type="EMBL" id="OL774848">
    <property type="protein sequence ID" value="WAD86871.1"/>
    <property type="molecule type" value="Viral_cRNA"/>
</dbReference>
<dbReference type="InterPro" id="IPR043011">
    <property type="entry name" value="Bunya_nucleocap_C"/>
</dbReference>
<protein>
    <recommendedName>
        <fullName evidence="3">Nucleoprotein</fullName>
    </recommendedName>
    <alternativeName>
        <fullName evidence="8">Nucleocapsid protein</fullName>
    </alternativeName>
</protein>
<keyword evidence="5" id="KW-0694">RNA-binding</keyword>
<dbReference type="Pfam" id="PF00952">
    <property type="entry name" value="Bunya_nucleocap"/>
    <property type="match status" value="1"/>
</dbReference>
<dbReference type="KEGG" id="vg:80554433"/>
<dbReference type="InterPro" id="IPR001784">
    <property type="entry name" value="Bunya_nucleocap"/>
</dbReference>
<dbReference type="Proteomes" id="UP001156806">
    <property type="component" value="Genome"/>
</dbReference>
<dbReference type="GeneID" id="80554433"/>
<dbReference type="RefSeq" id="YP_010840791.1">
    <property type="nucleotide sequence ID" value="NC_079030.1"/>
</dbReference>
<dbReference type="Gene3D" id="1.10.472.180">
    <property type="entry name" value="Bunyavirus nucleocapsid (N) protein, C-terminal domain"/>
    <property type="match status" value="1"/>
</dbReference>
<name>A0AAX3JIU1_9VIRU</name>
<evidence type="ECO:0000256" key="3">
    <source>
        <dbReference type="ARBA" id="ARBA00014389"/>
    </source>
</evidence>
<proteinExistence type="inferred from homology"/>